<dbReference type="AlphaFoldDB" id="A0A0F0KLH0"/>
<comment type="caution">
    <text evidence="1">The sequence shown here is derived from an EMBL/GenBank/DDBJ whole genome shotgun (WGS) entry which is preliminary data.</text>
</comment>
<accession>A0A0F0KLH0</accession>
<dbReference type="EMBL" id="JYIU01000040">
    <property type="protein sequence ID" value="KJL21727.1"/>
    <property type="molecule type" value="Genomic_DNA"/>
</dbReference>
<dbReference type="PATRIC" id="fig|104336.4.peg.1668"/>
<gene>
    <name evidence="1" type="ORF">RN50_01625</name>
</gene>
<reference evidence="1 2" key="1">
    <citation type="submission" date="2015-02" db="EMBL/GenBank/DDBJ databases">
        <title>Draft genome sequences of ten Microbacterium spp. with emphasis on heavy metal contaminated environments.</title>
        <authorList>
            <person name="Corretto E."/>
        </authorList>
    </citation>
    <scope>NUCLEOTIDE SEQUENCE [LARGE SCALE GENOMIC DNA]</scope>
    <source>
        <strain evidence="1 2">DSM 12966</strain>
    </source>
</reference>
<keyword evidence="2" id="KW-1185">Reference proteome</keyword>
<dbReference type="Proteomes" id="UP000033572">
    <property type="component" value="Unassembled WGS sequence"/>
</dbReference>
<evidence type="ECO:0000313" key="1">
    <source>
        <dbReference type="EMBL" id="KJL21727.1"/>
    </source>
</evidence>
<sequence>MCVTSDTQEFAVAQVIPWSGTGLGQTAIGLWWPLGQGGAAGRSRSRVSGA</sequence>
<protein>
    <submittedName>
        <fullName evidence="1">Uncharacterized protein</fullName>
    </submittedName>
</protein>
<name>A0A0F0KLH0_9MICO</name>
<proteinExistence type="predicted"/>
<organism evidence="1 2">
    <name type="scientific">Microbacterium foliorum</name>
    <dbReference type="NCBI Taxonomy" id="104336"/>
    <lineage>
        <taxon>Bacteria</taxon>
        <taxon>Bacillati</taxon>
        <taxon>Actinomycetota</taxon>
        <taxon>Actinomycetes</taxon>
        <taxon>Micrococcales</taxon>
        <taxon>Microbacteriaceae</taxon>
        <taxon>Microbacterium</taxon>
    </lineage>
</organism>
<evidence type="ECO:0000313" key="2">
    <source>
        <dbReference type="Proteomes" id="UP000033572"/>
    </source>
</evidence>